<dbReference type="AlphaFoldDB" id="A0A6P1T7T7"/>
<dbReference type="EMBL" id="CP047491">
    <property type="protein sequence ID" value="QHQ37753.1"/>
    <property type="molecule type" value="Genomic_DNA"/>
</dbReference>
<dbReference type="RefSeq" id="WP_161857091.1">
    <property type="nucleotide sequence ID" value="NZ_CP047491.1"/>
</dbReference>
<sequence length="200" mass="22549">MKRNYVLVDLENVSPDNLHLLEDEHFHVKVFVGSSQSKIPMEMVLAMQAIGSRGEYIQISGSGKNALDFHLAYYLGILAEREPGSYFHIISKDKGFDPLISHMRSCKRFVHRHVDVSEISVLKAKLPEKPSSESGYEKVLKSLKIRGRSRPRKPETLRSTIRALFNPPLLEGEVEKIVQQLEKDGIVTIAAKTVGYSFAT</sequence>
<evidence type="ECO:0000313" key="2">
    <source>
        <dbReference type="EMBL" id="MBB5211502.1"/>
    </source>
</evidence>
<dbReference type="Proteomes" id="UP000563601">
    <property type="component" value="Unassembled WGS sequence"/>
</dbReference>
<proteinExistence type="predicted"/>
<evidence type="ECO:0000313" key="5">
    <source>
        <dbReference type="Proteomes" id="UP000563601"/>
    </source>
</evidence>
<dbReference type="Proteomes" id="UP000464675">
    <property type="component" value="Chromosome"/>
</dbReference>
<dbReference type="Pfam" id="PF18475">
    <property type="entry name" value="PIN7"/>
    <property type="match status" value="1"/>
</dbReference>
<organism evidence="2 5">
    <name type="scientific">Microbulbifer hydrolyticus</name>
    <dbReference type="NCBI Taxonomy" id="48074"/>
    <lineage>
        <taxon>Bacteria</taxon>
        <taxon>Pseudomonadati</taxon>
        <taxon>Pseudomonadota</taxon>
        <taxon>Gammaproteobacteria</taxon>
        <taxon>Cellvibrionales</taxon>
        <taxon>Microbulbiferaceae</taxon>
        <taxon>Microbulbifer</taxon>
    </lineage>
</organism>
<dbReference type="InterPro" id="IPR041494">
    <property type="entry name" value="PIN7"/>
</dbReference>
<evidence type="ECO:0000259" key="1">
    <source>
        <dbReference type="Pfam" id="PF18475"/>
    </source>
</evidence>
<name>A0A6P1T7T7_9GAMM</name>
<evidence type="ECO:0000313" key="3">
    <source>
        <dbReference type="EMBL" id="QHQ37753.1"/>
    </source>
</evidence>
<protein>
    <recommendedName>
        <fullName evidence="1">PIN-like domain-containing protein</fullName>
    </recommendedName>
</protein>
<dbReference type="EMBL" id="JACHHR010000002">
    <property type="protein sequence ID" value="MBB5211502.1"/>
    <property type="molecule type" value="Genomic_DNA"/>
</dbReference>
<keyword evidence="4" id="KW-1185">Reference proteome</keyword>
<reference evidence="2 5" key="2">
    <citation type="submission" date="2020-08" db="EMBL/GenBank/DDBJ databases">
        <title>Genomic Encyclopedia of Type Strains, Phase IV (KMG-IV): sequencing the most valuable type-strain genomes for metagenomic binning, comparative biology and taxonomic classification.</title>
        <authorList>
            <person name="Goeker M."/>
        </authorList>
    </citation>
    <scope>NUCLEOTIDE SEQUENCE [LARGE SCALE GENOMIC DNA]</scope>
    <source>
        <strain evidence="2 5">DSM 11525</strain>
    </source>
</reference>
<reference evidence="3 4" key="1">
    <citation type="submission" date="2020-01" db="EMBL/GenBank/DDBJ databases">
        <title>The possibility of degradation of plastic by Microbulbifer hydrolyticus IRE-31.</title>
        <authorList>
            <person name="Liu L."/>
        </authorList>
    </citation>
    <scope>NUCLEOTIDE SEQUENCE [LARGE SCALE GENOMIC DNA]</scope>
    <source>
        <strain evidence="3 4">IRE-31</strain>
    </source>
</reference>
<evidence type="ECO:0000313" key="4">
    <source>
        <dbReference type="Proteomes" id="UP000464675"/>
    </source>
</evidence>
<dbReference type="OrthoDB" id="9791898at2"/>
<gene>
    <name evidence="3" type="ORF">GTQ55_01290</name>
    <name evidence="2" type="ORF">HNQ53_001720</name>
</gene>
<feature type="domain" description="PIN-like" evidence="1">
    <location>
        <begin position="7"/>
        <end position="104"/>
    </location>
</feature>
<accession>A0A6P1T7T7</accession>